<organism evidence="1 2">
    <name type="scientific">Trifolium medium</name>
    <dbReference type="NCBI Taxonomy" id="97028"/>
    <lineage>
        <taxon>Eukaryota</taxon>
        <taxon>Viridiplantae</taxon>
        <taxon>Streptophyta</taxon>
        <taxon>Embryophyta</taxon>
        <taxon>Tracheophyta</taxon>
        <taxon>Spermatophyta</taxon>
        <taxon>Magnoliopsida</taxon>
        <taxon>eudicotyledons</taxon>
        <taxon>Gunneridae</taxon>
        <taxon>Pentapetalae</taxon>
        <taxon>rosids</taxon>
        <taxon>fabids</taxon>
        <taxon>Fabales</taxon>
        <taxon>Fabaceae</taxon>
        <taxon>Papilionoideae</taxon>
        <taxon>50 kb inversion clade</taxon>
        <taxon>NPAAA clade</taxon>
        <taxon>Hologalegina</taxon>
        <taxon>IRL clade</taxon>
        <taxon>Trifolieae</taxon>
        <taxon>Trifolium</taxon>
    </lineage>
</organism>
<keyword evidence="2" id="KW-1185">Reference proteome</keyword>
<accession>A0A392Q5K6</accession>
<dbReference type="Proteomes" id="UP000265520">
    <property type="component" value="Unassembled WGS sequence"/>
</dbReference>
<name>A0A392Q5K6_9FABA</name>
<dbReference type="EMBL" id="LXQA010114608">
    <property type="protein sequence ID" value="MCI19398.1"/>
    <property type="molecule type" value="Genomic_DNA"/>
</dbReference>
<protein>
    <submittedName>
        <fullName evidence="1">Uncharacterized protein</fullName>
    </submittedName>
</protein>
<comment type="caution">
    <text evidence="1">The sequence shown here is derived from an EMBL/GenBank/DDBJ whole genome shotgun (WGS) entry which is preliminary data.</text>
</comment>
<evidence type="ECO:0000313" key="2">
    <source>
        <dbReference type="Proteomes" id="UP000265520"/>
    </source>
</evidence>
<feature type="non-terminal residue" evidence="1">
    <location>
        <position position="1"/>
    </location>
</feature>
<dbReference type="AlphaFoldDB" id="A0A392Q5K6"/>
<evidence type="ECO:0000313" key="1">
    <source>
        <dbReference type="EMBL" id="MCI19398.1"/>
    </source>
</evidence>
<proteinExistence type="predicted"/>
<reference evidence="1 2" key="1">
    <citation type="journal article" date="2018" name="Front. Plant Sci.">
        <title>Red Clover (Trifolium pratense) and Zigzag Clover (T. medium) - A Picture of Genomic Similarities and Differences.</title>
        <authorList>
            <person name="Dluhosova J."/>
            <person name="Istvanek J."/>
            <person name="Nedelnik J."/>
            <person name="Repkova J."/>
        </authorList>
    </citation>
    <scope>NUCLEOTIDE SEQUENCE [LARGE SCALE GENOMIC DNA]</scope>
    <source>
        <strain evidence="2">cv. 10/8</strain>
        <tissue evidence="1">Leaf</tissue>
    </source>
</reference>
<sequence length="66" mass="7084">TSSNVEETIHIRKGTTTTSKDTCKVGWCGSARTSRGSALLTTTQPQLGFGVERPWDFAPPEIDATS</sequence>